<dbReference type="EMBL" id="LT670818">
    <property type="protein sequence ID" value="SHH45917.1"/>
    <property type="molecule type" value="Genomic_DNA"/>
</dbReference>
<proteinExistence type="predicted"/>
<dbReference type="InterPro" id="IPR018968">
    <property type="entry name" value="Phasin"/>
</dbReference>
<evidence type="ECO:0000259" key="1">
    <source>
        <dbReference type="Pfam" id="PF09361"/>
    </source>
</evidence>
<sequence>MIKVEDIQQYGKEHLDTVVASAASVQNGLQAIASAYGDYTKKSFEDTKSFVEKLSGVKSLDKALEVQTEFAKSAYETFIAESQKIAGLYTDLAKTTYKPLEGLVAKFTPAAAA</sequence>
<name>A0A1M5T576_9BRAD</name>
<evidence type="ECO:0000313" key="2">
    <source>
        <dbReference type="EMBL" id="SHH45917.1"/>
    </source>
</evidence>
<gene>
    <name evidence="2" type="ORF">SAMN05444169_7566</name>
</gene>
<dbReference type="AlphaFoldDB" id="A0A1M5T576"/>
<dbReference type="OrthoDB" id="7678100at2"/>
<evidence type="ECO:0000313" key="3">
    <source>
        <dbReference type="Proteomes" id="UP000190675"/>
    </source>
</evidence>
<dbReference type="RefSeq" id="WP_079570721.1">
    <property type="nucleotide sequence ID" value="NZ_LT670818.1"/>
</dbReference>
<organism evidence="2 3">
    <name type="scientific">Bradyrhizobium erythrophlei</name>
    <dbReference type="NCBI Taxonomy" id="1437360"/>
    <lineage>
        <taxon>Bacteria</taxon>
        <taxon>Pseudomonadati</taxon>
        <taxon>Pseudomonadota</taxon>
        <taxon>Alphaproteobacteria</taxon>
        <taxon>Hyphomicrobiales</taxon>
        <taxon>Nitrobacteraceae</taxon>
        <taxon>Bradyrhizobium</taxon>
    </lineage>
</organism>
<accession>A0A1M5T576</accession>
<reference evidence="2 3" key="1">
    <citation type="submission" date="2016-11" db="EMBL/GenBank/DDBJ databases">
        <authorList>
            <person name="Jaros S."/>
            <person name="Januszkiewicz K."/>
            <person name="Wedrychowicz H."/>
        </authorList>
    </citation>
    <scope>NUCLEOTIDE SEQUENCE [LARGE SCALE GENOMIC DNA]</scope>
    <source>
        <strain evidence="2 3">GAS242</strain>
    </source>
</reference>
<protein>
    <submittedName>
        <fullName evidence="2">Phasin protein</fullName>
    </submittedName>
</protein>
<dbReference type="Proteomes" id="UP000190675">
    <property type="component" value="Chromosome I"/>
</dbReference>
<feature type="domain" description="Phasin" evidence="1">
    <location>
        <begin position="5"/>
        <end position="101"/>
    </location>
</feature>
<dbReference type="Pfam" id="PF09361">
    <property type="entry name" value="Phasin_2"/>
    <property type="match status" value="1"/>
</dbReference>